<name>N8WWV9_ACIGI</name>
<protein>
    <submittedName>
        <fullName evidence="1">Uncharacterized protein</fullName>
    </submittedName>
</protein>
<keyword evidence="2" id="KW-1185">Reference proteome</keyword>
<comment type="caution">
    <text evidence="1">The sequence shown here is derived from an EMBL/GenBank/DDBJ whole genome shotgun (WGS) entry which is preliminary data.</text>
</comment>
<dbReference type="HOGENOM" id="CLU_713441_0_0_6"/>
<accession>N8WWV9</accession>
<dbReference type="AlphaFoldDB" id="N8WWV9"/>
<dbReference type="Proteomes" id="UP000013148">
    <property type="component" value="Unassembled WGS sequence"/>
</dbReference>
<gene>
    <name evidence="1" type="ORF">F964_03386</name>
</gene>
<proteinExistence type="predicted"/>
<dbReference type="PATRIC" id="fig|1217656.3.peg.3332"/>
<dbReference type="EMBL" id="APPJ01000012">
    <property type="protein sequence ID" value="ENV16451.1"/>
    <property type="molecule type" value="Genomic_DNA"/>
</dbReference>
<evidence type="ECO:0000313" key="1">
    <source>
        <dbReference type="EMBL" id="ENV16451.1"/>
    </source>
</evidence>
<dbReference type="eggNOG" id="ENOG5031R98">
    <property type="taxonomic scope" value="Bacteria"/>
</dbReference>
<dbReference type="RefSeq" id="WP_004822031.1">
    <property type="nucleotide sequence ID" value="NZ_KB849456.1"/>
</dbReference>
<organism evidence="1 2">
    <name type="scientific">Acinetobacter guillouiae NIPH 991</name>
    <dbReference type="NCBI Taxonomy" id="1217656"/>
    <lineage>
        <taxon>Bacteria</taxon>
        <taxon>Pseudomonadati</taxon>
        <taxon>Pseudomonadota</taxon>
        <taxon>Gammaproteobacteria</taxon>
        <taxon>Moraxellales</taxon>
        <taxon>Moraxellaceae</taxon>
        <taxon>Acinetobacter</taxon>
    </lineage>
</organism>
<sequence length="445" mass="51278">MSNYRDDYLDTLVISDQTWMLTKSKFYEFATISSDIKSTIKTFIYDELILSDSISDHSFIGSFDELIIQDSIVDKNKALYRFNDELLIKDFIKSRLIRLDLIEHRLTIDSEILEKNKSLIVDQLIILDQIQSRKFSYQYITENSILKELFNGRLRARLFNNDDLEIYSSVKEKLVSKTIDYLSISNEWATKKIHRDLLDDQLKITSNQFKKVIDNFEDLISFNEIYSDRLIAKDALNDQLNISDEFTSPKPTYSHSESISVISSEIYDHLIAKQWIFDTAFIEDEVQKNNAVGGAWTANADNWAMSRYEGYNFTEICVIDGKLYGVNELGVFVLDANTHIQAKIKTGKLDLGNGNLVHPIGAYLEYELSGISKNIEIGVKTTQSGNEQVYFYKLPHEQSNYLTNGRVLFGRGLRGRHFSFEINVNGDHGYINDINIDIAATKRRV</sequence>
<reference evidence="1 2" key="1">
    <citation type="submission" date="2013-02" db="EMBL/GenBank/DDBJ databases">
        <title>The Genome Sequence of Acinetobacter guillouiae NIPH 991.</title>
        <authorList>
            <consortium name="The Broad Institute Genome Sequencing Platform"/>
            <consortium name="The Broad Institute Genome Sequencing Center for Infectious Disease"/>
            <person name="Cerqueira G."/>
            <person name="Feldgarden M."/>
            <person name="Courvalin P."/>
            <person name="Perichon B."/>
            <person name="Grillot-Courvalin C."/>
            <person name="Clermont D."/>
            <person name="Rocha E."/>
            <person name="Yoon E.-J."/>
            <person name="Nemec A."/>
            <person name="Walker B."/>
            <person name="Young S.K."/>
            <person name="Zeng Q."/>
            <person name="Gargeya S."/>
            <person name="Fitzgerald M."/>
            <person name="Haas B."/>
            <person name="Abouelleil A."/>
            <person name="Alvarado L."/>
            <person name="Arachchi H.M."/>
            <person name="Berlin A.M."/>
            <person name="Chapman S.B."/>
            <person name="Dewar J."/>
            <person name="Goldberg J."/>
            <person name="Griggs A."/>
            <person name="Gujja S."/>
            <person name="Hansen M."/>
            <person name="Howarth C."/>
            <person name="Imamovic A."/>
            <person name="Larimer J."/>
            <person name="McCowan C."/>
            <person name="Murphy C."/>
            <person name="Neiman D."/>
            <person name="Pearson M."/>
            <person name="Priest M."/>
            <person name="Roberts A."/>
            <person name="Saif S."/>
            <person name="Shea T."/>
            <person name="Sisk P."/>
            <person name="Sykes S."/>
            <person name="Wortman J."/>
            <person name="Nusbaum C."/>
            <person name="Birren B."/>
        </authorList>
    </citation>
    <scope>NUCLEOTIDE SEQUENCE [LARGE SCALE GENOMIC DNA]</scope>
    <source>
        <strain evidence="1 2">NIPH 991</strain>
    </source>
</reference>
<evidence type="ECO:0000313" key="2">
    <source>
        <dbReference type="Proteomes" id="UP000013148"/>
    </source>
</evidence>